<organism evidence="1 2">
    <name type="scientific">Enterococcus ratti</name>
    <dbReference type="NCBI Taxonomy" id="150033"/>
    <lineage>
        <taxon>Bacteria</taxon>
        <taxon>Bacillati</taxon>
        <taxon>Bacillota</taxon>
        <taxon>Bacilli</taxon>
        <taxon>Lactobacillales</taxon>
        <taxon>Enterococcaceae</taxon>
        <taxon>Enterococcus</taxon>
    </lineage>
</organism>
<gene>
    <name evidence="1" type="ORF">RV14_GL000175</name>
</gene>
<evidence type="ECO:0000313" key="2">
    <source>
        <dbReference type="Proteomes" id="UP000182152"/>
    </source>
</evidence>
<dbReference type="EMBL" id="JXLB01000010">
    <property type="protein sequence ID" value="OJG81648.1"/>
    <property type="molecule type" value="Genomic_DNA"/>
</dbReference>
<dbReference type="RefSeq" id="WP_071855393.1">
    <property type="nucleotide sequence ID" value="NZ_JBCLRY010000019.1"/>
</dbReference>
<dbReference type="OrthoDB" id="2194553at2"/>
<sequence>MKLEIGIRVSAPAVSKEYAVGKISNILTNVVIVEAGVKHYVVTKKVLREQGYIEEDTTSGGIDA</sequence>
<reference evidence="1 2" key="1">
    <citation type="submission" date="2014-12" db="EMBL/GenBank/DDBJ databases">
        <title>Draft genome sequences of 29 type strains of Enterococci.</title>
        <authorList>
            <person name="Zhong Z."/>
            <person name="Sun Z."/>
            <person name="Liu W."/>
            <person name="Zhang W."/>
            <person name="Zhang H."/>
        </authorList>
    </citation>
    <scope>NUCLEOTIDE SEQUENCE [LARGE SCALE GENOMIC DNA]</scope>
    <source>
        <strain evidence="1 2">DSM 15687</strain>
    </source>
</reference>
<comment type="caution">
    <text evidence="1">The sequence shown here is derived from an EMBL/GenBank/DDBJ whole genome shotgun (WGS) entry which is preliminary data.</text>
</comment>
<accession>A0A1L8WKU3</accession>
<name>A0A1L8WKU3_9ENTE</name>
<proteinExistence type="predicted"/>
<keyword evidence="2" id="KW-1185">Reference proteome</keyword>
<dbReference type="Proteomes" id="UP000182152">
    <property type="component" value="Unassembled WGS sequence"/>
</dbReference>
<evidence type="ECO:0000313" key="1">
    <source>
        <dbReference type="EMBL" id="OJG81648.1"/>
    </source>
</evidence>
<dbReference type="AlphaFoldDB" id="A0A1L8WKU3"/>
<protein>
    <submittedName>
        <fullName evidence="1">Uncharacterized protein</fullName>
    </submittedName>
</protein>